<feature type="domain" description="CobQ/CobB/MinD/ParA nucleotide binding" evidence="1">
    <location>
        <begin position="8"/>
        <end position="215"/>
    </location>
</feature>
<protein>
    <submittedName>
        <fullName evidence="2">ParA family protein</fullName>
    </submittedName>
</protein>
<dbReference type="AlphaFoldDB" id="A0A4Y8UXX3"/>
<evidence type="ECO:0000313" key="3">
    <source>
        <dbReference type="Proteomes" id="UP000297872"/>
    </source>
</evidence>
<dbReference type="Pfam" id="PF01656">
    <property type="entry name" value="CbiA"/>
    <property type="match status" value="1"/>
</dbReference>
<dbReference type="EMBL" id="SGVY01000065">
    <property type="protein sequence ID" value="TFH72529.1"/>
    <property type="molecule type" value="Genomic_DNA"/>
</dbReference>
<dbReference type="Gene3D" id="3.40.50.300">
    <property type="entry name" value="P-loop containing nucleotide triphosphate hydrolases"/>
    <property type="match status" value="1"/>
</dbReference>
<dbReference type="PANTHER" id="PTHR13696">
    <property type="entry name" value="P-LOOP CONTAINING NUCLEOSIDE TRIPHOSPHATE HYDROLASE"/>
    <property type="match status" value="1"/>
</dbReference>
<keyword evidence="3" id="KW-1185">Reference proteome</keyword>
<evidence type="ECO:0000259" key="1">
    <source>
        <dbReference type="Pfam" id="PF01656"/>
    </source>
</evidence>
<reference evidence="2 3" key="1">
    <citation type="submission" date="2019-02" db="EMBL/GenBank/DDBJ databases">
        <title>Draft Genome Sequence of the Prevotella sp. BCRC 81118, Isolated from Human Feces.</title>
        <authorList>
            <person name="Huang C.-H."/>
        </authorList>
    </citation>
    <scope>NUCLEOTIDE SEQUENCE [LARGE SCALE GENOMIC DNA]</scope>
    <source>
        <strain evidence="2 3">BCRC 81118</strain>
    </source>
</reference>
<sequence length="251" mass="28324">MEKTKYVAFSTQKGGAGKTTLTVLVASYLHYVKGYNVAIIDCDHPQYSISGIRSRDTEATVKDAHYKKMAYEQIKKLNKKPYPVTKSKAEDALEVAEKMKAKHPTLDFIFFDLPGTANNNDVICLVSKMNHIFTPIIADRVVLTSSIGYAKTINEAFITIGRGNVKSIHFVWNMVDGREKTELYDTYEKVFAEHALSVLKTFLPDSKRFRKETANERKAVFRSTVFPADKSLVRGSNLDKLVDEVLTIIKT</sequence>
<dbReference type="GeneID" id="302996661"/>
<dbReference type="OrthoDB" id="978593at2"/>
<organism evidence="2 3">
    <name type="scientific">Segatella hominis</name>
    <dbReference type="NCBI Taxonomy" id="2518605"/>
    <lineage>
        <taxon>Bacteria</taxon>
        <taxon>Pseudomonadati</taxon>
        <taxon>Bacteroidota</taxon>
        <taxon>Bacteroidia</taxon>
        <taxon>Bacteroidales</taxon>
        <taxon>Prevotellaceae</taxon>
        <taxon>Segatella</taxon>
    </lineage>
</organism>
<name>A0A4Y8UXX3_9BACT</name>
<dbReference type="Proteomes" id="UP000297872">
    <property type="component" value="Unassembled WGS sequence"/>
</dbReference>
<dbReference type="InterPro" id="IPR050678">
    <property type="entry name" value="DNA_Partitioning_ATPase"/>
</dbReference>
<dbReference type="InterPro" id="IPR002586">
    <property type="entry name" value="CobQ/CobB/MinD/ParA_Nub-bd_dom"/>
</dbReference>
<proteinExistence type="predicted"/>
<evidence type="ECO:0000313" key="2">
    <source>
        <dbReference type="EMBL" id="TFH72529.1"/>
    </source>
</evidence>
<comment type="caution">
    <text evidence="2">The sequence shown here is derived from an EMBL/GenBank/DDBJ whole genome shotgun (WGS) entry which is preliminary data.</text>
</comment>
<dbReference type="CDD" id="cd02042">
    <property type="entry name" value="ParAB_family"/>
    <property type="match status" value="1"/>
</dbReference>
<dbReference type="SUPFAM" id="SSF52540">
    <property type="entry name" value="P-loop containing nucleoside triphosphate hydrolases"/>
    <property type="match status" value="1"/>
</dbReference>
<gene>
    <name evidence="2" type="ORF">EXN75_15470</name>
</gene>
<dbReference type="PANTHER" id="PTHR13696:SF52">
    <property type="entry name" value="PARA FAMILY PROTEIN CT_582"/>
    <property type="match status" value="1"/>
</dbReference>
<dbReference type="RefSeq" id="WP_134844500.1">
    <property type="nucleotide sequence ID" value="NZ_SGVY01000065.1"/>
</dbReference>
<accession>A0A4Y8UXX3</accession>
<dbReference type="InterPro" id="IPR027417">
    <property type="entry name" value="P-loop_NTPase"/>
</dbReference>